<keyword evidence="2" id="KW-1185">Reference proteome</keyword>
<dbReference type="eggNOG" id="ENOG502TM66">
    <property type="taxonomic scope" value="Eukaryota"/>
</dbReference>
<name>B3M0C8_DROAN</name>
<proteinExistence type="predicted"/>
<dbReference type="AlphaFoldDB" id="B3M0C8"/>
<organism evidence="1 2">
    <name type="scientific">Drosophila ananassae</name>
    <name type="common">Fruit fly</name>
    <dbReference type="NCBI Taxonomy" id="7217"/>
    <lineage>
        <taxon>Eukaryota</taxon>
        <taxon>Metazoa</taxon>
        <taxon>Ecdysozoa</taxon>
        <taxon>Arthropoda</taxon>
        <taxon>Hexapoda</taxon>
        <taxon>Insecta</taxon>
        <taxon>Pterygota</taxon>
        <taxon>Neoptera</taxon>
        <taxon>Endopterygota</taxon>
        <taxon>Diptera</taxon>
        <taxon>Brachycera</taxon>
        <taxon>Muscomorpha</taxon>
        <taxon>Ephydroidea</taxon>
        <taxon>Drosophilidae</taxon>
        <taxon>Drosophila</taxon>
        <taxon>Sophophora</taxon>
    </lineage>
</organism>
<dbReference type="HOGENOM" id="CLU_1116728_0_0_1"/>
<protein>
    <submittedName>
        <fullName evidence="1">Uncharacterized protein</fullName>
    </submittedName>
</protein>
<sequence length="252" mass="29214">MYLIDRHTLQNSVYKFNQFHDEMRSDDVASSPADALFQAHGQRIWRNYGPLYESTKLLIEAESLKASETWNRTQESIHKHTHRLILAKDALDNKQLQASARISKFFGNDYTEEWRICSKKYELQVAHFNRELLDKYSICRNSLDSIMDHFEQDVVVEGSFLNTASQEIEKLSKTCQIWQLKQAGFNHAGVLLCTVSGIGRINQRITTSLDLCDAILLEMSMEDLDTPSCLFYYDIKMQFDEVFFQIESCALA</sequence>
<reference evidence="1 2" key="1">
    <citation type="journal article" date="2007" name="Nature">
        <title>Evolution of genes and genomes on the Drosophila phylogeny.</title>
        <authorList>
            <consortium name="Drosophila 12 Genomes Consortium"/>
            <person name="Clark A.G."/>
            <person name="Eisen M.B."/>
            <person name="Smith D.R."/>
            <person name="Bergman C.M."/>
            <person name="Oliver B."/>
            <person name="Markow T.A."/>
            <person name="Kaufman T.C."/>
            <person name="Kellis M."/>
            <person name="Gelbart W."/>
            <person name="Iyer V.N."/>
            <person name="Pollard D.A."/>
            <person name="Sackton T.B."/>
            <person name="Larracuente A.M."/>
            <person name="Singh N.D."/>
            <person name="Abad J.P."/>
            <person name="Abt D.N."/>
            <person name="Adryan B."/>
            <person name="Aguade M."/>
            <person name="Akashi H."/>
            <person name="Anderson W.W."/>
            <person name="Aquadro C.F."/>
            <person name="Ardell D.H."/>
            <person name="Arguello R."/>
            <person name="Artieri C.G."/>
            <person name="Barbash D.A."/>
            <person name="Barker D."/>
            <person name="Barsanti P."/>
            <person name="Batterham P."/>
            <person name="Batzoglou S."/>
            <person name="Begun D."/>
            <person name="Bhutkar A."/>
            <person name="Blanco E."/>
            <person name="Bosak S.A."/>
            <person name="Bradley R.K."/>
            <person name="Brand A.D."/>
            <person name="Brent M.R."/>
            <person name="Brooks A.N."/>
            <person name="Brown R.H."/>
            <person name="Butlin R.K."/>
            <person name="Caggese C."/>
            <person name="Calvi B.R."/>
            <person name="Bernardo de Carvalho A."/>
            <person name="Caspi A."/>
            <person name="Castrezana S."/>
            <person name="Celniker S.E."/>
            <person name="Chang J.L."/>
            <person name="Chapple C."/>
            <person name="Chatterji S."/>
            <person name="Chinwalla A."/>
            <person name="Civetta A."/>
            <person name="Clifton S.W."/>
            <person name="Comeron J.M."/>
            <person name="Costello J.C."/>
            <person name="Coyne J.A."/>
            <person name="Daub J."/>
            <person name="David R.G."/>
            <person name="Delcher A.L."/>
            <person name="Delehaunty K."/>
            <person name="Do C.B."/>
            <person name="Ebling H."/>
            <person name="Edwards K."/>
            <person name="Eickbush T."/>
            <person name="Evans J.D."/>
            <person name="Filipski A."/>
            <person name="Findeiss S."/>
            <person name="Freyhult E."/>
            <person name="Fulton L."/>
            <person name="Fulton R."/>
            <person name="Garcia A.C."/>
            <person name="Gardiner A."/>
            <person name="Garfield D.A."/>
            <person name="Garvin B.E."/>
            <person name="Gibson G."/>
            <person name="Gilbert D."/>
            <person name="Gnerre S."/>
            <person name="Godfrey J."/>
            <person name="Good R."/>
            <person name="Gotea V."/>
            <person name="Gravely B."/>
            <person name="Greenberg A.J."/>
            <person name="Griffiths-Jones S."/>
            <person name="Gross S."/>
            <person name="Guigo R."/>
            <person name="Gustafson E.A."/>
            <person name="Haerty W."/>
            <person name="Hahn M.W."/>
            <person name="Halligan D.L."/>
            <person name="Halpern A.L."/>
            <person name="Halter G.M."/>
            <person name="Han M.V."/>
            <person name="Heger A."/>
            <person name="Hillier L."/>
            <person name="Hinrichs A.S."/>
            <person name="Holmes I."/>
            <person name="Hoskins R.A."/>
            <person name="Hubisz M.J."/>
            <person name="Hultmark D."/>
            <person name="Huntley M.A."/>
            <person name="Jaffe D.B."/>
            <person name="Jagadeeshan S."/>
            <person name="Jeck W.R."/>
            <person name="Johnson J."/>
            <person name="Jones C.D."/>
            <person name="Jordan W.C."/>
            <person name="Karpen G.H."/>
            <person name="Kataoka E."/>
            <person name="Keightley P.D."/>
            <person name="Kheradpour P."/>
            <person name="Kirkness E.F."/>
            <person name="Koerich L.B."/>
            <person name="Kristiansen K."/>
            <person name="Kudrna D."/>
            <person name="Kulathinal R.J."/>
            <person name="Kumar S."/>
            <person name="Kwok R."/>
            <person name="Lander E."/>
            <person name="Langley C.H."/>
            <person name="Lapoint R."/>
            <person name="Lazzaro B.P."/>
            <person name="Lee S.J."/>
            <person name="Levesque L."/>
            <person name="Li R."/>
            <person name="Lin C.F."/>
            <person name="Lin M.F."/>
            <person name="Lindblad-Toh K."/>
            <person name="Llopart A."/>
            <person name="Long M."/>
            <person name="Low L."/>
            <person name="Lozovsky E."/>
            <person name="Lu J."/>
            <person name="Luo M."/>
            <person name="Machado C.A."/>
            <person name="Makalowski W."/>
            <person name="Marzo M."/>
            <person name="Matsuda M."/>
            <person name="Matzkin L."/>
            <person name="McAllister B."/>
            <person name="McBride C.S."/>
            <person name="McKernan B."/>
            <person name="McKernan K."/>
            <person name="Mendez-Lago M."/>
            <person name="Minx P."/>
            <person name="Mollenhauer M.U."/>
            <person name="Montooth K."/>
            <person name="Mount S.M."/>
            <person name="Mu X."/>
            <person name="Myers E."/>
            <person name="Negre B."/>
            <person name="Newfeld S."/>
            <person name="Nielsen R."/>
            <person name="Noor M.A."/>
            <person name="O'Grady P."/>
            <person name="Pachter L."/>
            <person name="Papaceit M."/>
            <person name="Parisi M.J."/>
            <person name="Parisi M."/>
            <person name="Parts L."/>
            <person name="Pedersen J.S."/>
            <person name="Pesole G."/>
            <person name="Phillippy A.M."/>
            <person name="Ponting C.P."/>
            <person name="Pop M."/>
            <person name="Porcelli D."/>
            <person name="Powell J.R."/>
            <person name="Prohaska S."/>
            <person name="Pruitt K."/>
            <person name="Puig M."/>
            <person name="Quesneville H."/>
            <person name="Ram K.R."/>
            <person name="Rand D."/>
            <person name="Rasmussen M.D."/>
            <person name="Reed L.K."/>
            <person name="Reenan R."/>
            <person name="Reily A."/>
            <person name="Remington K.A."/>
            <person name="Rieger T.T."/>
            <person name="Ritchie M.G."/>
            <person name="Robin C."/>
            <person name="Rogers Y.H."/>
            <person name="Rohde C."/>
            <person name="Rozas J."/>
            <person name="Rubenfield M.J."/>
            <person name="Ruiz A."/>
            <person name="Russo S."/>
            <person name="Salzberg S.L."/>
            <person name="Sanchez-Gracia A."/>
            <person name="Saranga D.J."/>
            <person name="Sato H."/>
            <person name="Schaeffer S.W."/>
            <person name="Schatz M.C."/>
            <person name="Schlenke T."/>
            <person name="Schwartz R."/>
            <person name="Segarra C."/>
            <person name="Singh R.S."/>
            <person name="Sirot L."/>
            <person name="Sirota M."/>
            <person name="Sisneros N.B."/>
            <person name="Smith C.D."/>
            <person name="Smith T.F."/>
            <person name="Spieth J."/>
            <person name="Stage D.E."/>
            <person name="Stark A."/>
            <person name="Stephan W."/>
            <person name="Strausberg R.L."/>
            <person name="Strempel S."/>
            <person name="Sturgill D."/>
            <person name="Sutton G."/>
            <person name="Sutton G.G."/>
            <person name="Tao W."/>
            <person name="Teichmann S."/>
            <person name="Tobari Y.N."/>
            <person name="Tomimura Y."/>
            <person name="Tsolas J.M."/>
            <person name="Valente V.L."/>
            <person name="Venter E."/>
            <person name="Venter J.C."/>
            <person name="Vicario S."/>
            <person name="Vieira F.G."/>
            <person name="Vilella A.J."/>
            <person name="Villasante A."/>
            <person name="Walenz B."/>
            <person name="Wang J."/>
            <person name="Wasserman M."/>
            <person name="Watts T."/>
            <person name="Wilson D."/>
            <person name="Wilson R.K."/>
            <person name="Wing R.A."/>
            <person name="Wolfner M.F."/>
            <person name="Wong A."/>
            <person name="Wong G.K."/>
            <person name="Wu C.I."/>
            <person name="Wu G."/>
            <person name="Yamamoto D."/>
            <person name="Yang H.P."/>
            <person name="Yang S.P."/>
            <person name="Yorke J.A."/>
            <person name="Yoshida K."/>
            <person name="Zdobnov E."/>
            <person name="Zhang P."/>
            <person name="Zhang Y."/>
            <person name="Zimin A.V."/>
            <person name="Baldwin J."/>
            <person name="Abdouelleil A."/>
            <person name="Abdulkadir J."/>
            <person name="Abebe A."/>
            <person name="Abera B."/>
            <person name="Abreu J."/>
            <person name="Acer S.C."/>
            <person name="Aftuck L."/>
            <person name="Alexander A."/>
            <person name="An P."/>
            <person name="Anderson E."/>
            <person name="Anderson S."/>
            <person name="Arachi H."/>
            <person name="Azer M."/>
            <person name="Bachantsang P."/>
            <person name="Barry A."/>
            <person name="Bayul T."/>
            <person name="Berlin A."/>
            <person name="Bessette D."/>
            <person name="Bloom T."/>
            <person name="Blye J."/>
            <person name="Boguslavskiy L."/>
            <person name="Bonnet C."/>
            <person name="Boukhgalter B."/>
            <person name="Bourzgui I."/>
            <person name="Brown A."/>
            <person name="Cahill P."/>
            <person name="Channer S."/>
            <person name="Cheshatsang Y."/>
            <person name="Chuda L."/>
            <person name="Citroen M."/>
            <person name="Collymore A."/>
            <person name="Cooke P."/>
            <person name="Costello M."/>
            <person name="D'Aco K."/>
            <person name="Daza R."/>
            <person name="De Haan G."/>
            <person name="DeGray S."/>
            <person name="DeMaso C."/>
            <person name="Dhargay N."/>
            <person name="Dooley K."/>
            <person name="Dooley E."/>
            <person name="Doricent M."/>
            <person name="Dorje P."/>
            <person name="Dorjee K."/>
            <person name="Dupes A."/>
            <person name="Elong R."/>
            <person name="Falk J."/>
            <person name="Farina A."/>
            <person name="Faro S."/>
            <person name="Ferguson D."/>
            <person name="Fisher S."/>
            <person name="Foley C.D."/>
            <person name="Franke A."/>
            <person name="Friedrich D."/>
            <person name="Gadbois L."/>
            <person name="Gearin G."/>
            <person name="Gearin C.R."/>
            <person name="Giannoukos G."/>
            <person name="Goode T."/>
            <person name="Graham J."/>
            <person name="Grandbois E."/>
            <person name="Grewal S."/>
            <person name="Gyaltsen K."/>
            <person name="Hafez N."/>
            <person name="Hagos B."/>
            <person name="Hall J."/>
            <person name="Henson C."/>
            <person name="Hollinger A."/>
            <person name="Honan T."/>
            <person name="Huard M.D."/>
            <person name="Hughes L."/>
            <person name="Hurhula B."/>
            <person name="Husby M.E."/>
            <person name="Kamat A."/>
            <person name="Kanga B."/>
            <person name="Kashin S."/>
            <person name="Khazanovich D."/>
            <person name="Kisner P."/>
            <person name="Lance K."/>
            <person name="Lara M."/>
            <person name="Lee W."/>
            <person name="Lennon N."/>
            <person name="Letendre F."/>
            <person name="LeVine R."/>
            <person name="Lipovsky A."/>
            <person name="Liu X."/>
            <person name="Liu J."/>
            <person name="Liu S."/>
            <person name="Lokyitsang T."/>
            <person name="Lokyitsang Y."/>
            <person name="Lubonja R."/>
            <person name="Lui A."/>
            <person name="MacDonald P."/>
            <person name="Magnisalis V."/>
            <person name="Maru K."/>
            <person name="Matthews C."/>
            <person name="McCusker W."/>
            <person name="McDonough S."/>
            <person name="Mehta T."/>
            <person name="Meldrim J."/>
            <person name="Meneus L."/>
            <person name="Mihai O."/>
            <person name="Mihalev A."/>
            <person name="Mihova T."/>
            <person name="Mittelman R."/>
            <person name="Mlenga V."/>
            <person name="Montmayeur A."/>
            <person name="Mulrain L."/>
            <person name="Navidi A."/>
            <person name="Naylor J."/>
            <person name="Negash T."/>
            <person name="Nguyen T."/>
            <person name="Nguyen N."/>
            <person name="Nicol R."/>
            <person name="Norbu C."/>
            <person name="Norbu N."/>
            <person name="Novod N."/>
            <person name="O'Neill B."/>
            <person name="Osman S."/>
            <person name="Markiewicz E."/>
            <person name="Oyono O.L."/>
            <person name="Patti C."/>
            <person name="Phunkhang P."/>
            <person name="Pierre F."/>
            <person name="Priest M."/>
            <person name="Raghuraman S."/>
            <person name="Rege F."/>
            <person name="Reyes R."/>
            <person name="Rise C."/>
            <person name="Rogov P."/>
            <person name="Ross K."/>
            <person name="Ryan E."/>
            <person name="Settipalli S."/>
            <person name="Shea T."/>
            <person name="Sherpa N."/>
            <person name="Shi L."/>
            <person name="Shih D."/>
            <person name="Sparrow T."/>
            <person name="Spaulding J."/>
            <person name="Stalker J."/>
            <person name="Stange-Thomann N."/>
            <person name="Stavropoulos S."/>
            <person name="Stone C."/>
            <person name="Strader C."/>
            <person name="Tesfaye S."/>
            <person name="Thomson T."/>
            <person name="Thoulutsang Y."/>
            <person name="Thoulutsang D."/>
            <person name="Topham K."/>
            <person name="Topping I."/>
            <person name="Tsamla T."/>
            <person name="Vassiliev H."/>
            <person name="Vo A."/>
            <person name="Wangchuk T."/>
            <person name="Wangdi T."/>
            <person name="Weiand M."/>
            <person name="Wilkinson J."/>
            <person name="Wilson A."/>
            <person name="Yadav S."/>
            <person name="Young G."/>
            <person name="Yu Q."/>
            <person name="Zembek L."/>
            <person name="Zhong D."/>
            <person name="Zimmer A."/>
            <person name="Zwirko Z."/>
            <person name="Jaffe D.B."/>
            <person name="Alvarez P."/>
            <person name="Brockman W."/>
            <person name="Butler J."/>
            <person name="Chin C."/>
            <person name="Gnerre S."/>
            <person name="Grabherr M."/>
            <person name="Kleber M."/>
            <person name="Mauceli E."/>
            <person name="MacCallum I."/>
        </authorList>
    </citation>
    <scope>NUCLEOTIDE SEQUENCE [LARGE SCALE GENOMIC DNA]</scope>
    <source>
        <strain evidence="2">Tucson 14024-0371.13</strain>
    </source>
</reference>
<dbReference type="InParanoid" id="B3M0C8"/>
<evidence type="ECO:0000313" key="1">
    <source>
        <dbReference type="EMBL" id="EDV43134.2"/>
    </source>
</evidence>
<accession>B3M0C8</accession>
<dbReference type="STRING" id="7217.B3M0C8"/>
<dbReference type="Proteomes" id="UP000007801">
    <property type="component" value="Unassembled WGS sequence"/>
</dbReference>
<dbReference type="OrthoDB" id="7977251at2759"/>
<evidence type="ECO:0000313" key="2">
    <source>
        <dbReference type="Proteomes" id="UP000007801"/>
    </source>
</evidence>
<gene>
    <name evidence="1" type="primary">Dana\GF18337</name>
    <name evidence="1" type="synonym">dana_GLEANR_19595</name>
    <name evidence="1" type="ORF">GF18337</name>
</gene>
<dbReference type="EMBL" id="CH902617">
    <property type="protein sequence ID" value="EDV43134.2"/>
    <property type="molecule type" value="Genomic_DNA"/>
</dbReference>